<dbReference type="CDD" id="cd00090">
    <property type="entry name" value="HTH_ARSR"/>
    <property type="match status" value="1"/>
</dbReference>
<gene>
    <name evidence="2" type="ORF">WDJ50_16380</name>
</gene>
<dbReference type="PROSITE" id="PS50995">
    <property type="entry name" value="HTH_MARR_2"/>
    <property type="match status" value="1"/>
</dbReference>
<dbReference type="Gene3D" id="1.10.10.10">
    <property type="entry name" value="Winged helix-like DNA-binding domain superfamily/Winged helix DNA-binding domain"/>
    <property type="match status" value="1"/>
</dbReference>
<dbReference type="InterPro" id="IPR039422">
    <property type="entry name" value="MarR/SlyA-like"/>
</dbReference>
<dbReference type="InterPro" id="IPR036390">
    <property type="entry name" value="WH_DNA-bd_sf"/>
</dbReference>
<reference evidence="2" key="1">
    <citation type="submission" date="2024-03" db="EMBL/GenBank/DDBJ databases">
        <title>Deinococcus weizhi sp. nov., isolated from human skin.</title>
        <authorList>
            <person name="Wei Z."/>
            <person name="Tian F."/>
            <person name="Yang C."/>
            <person name="Xin L.T."/>
            <person name="Wen Z.J."/>
            <person name="Lan K.C."/>
            <person name="Yu L."/>
            <person name="Zhe W."/>
            <person name="Dan F.D."/>
            <person name="Jun W."/>
            <person name="Rui Z."/>
            <person name="Yong X.J."/>
            <person name="Ting Y."/>
            <person name="Wei X."/>
            <person name="Xu Z.G."/>
            <person name="Xin Z."/>
            <person name="Dong F.G."/>
            <person name="Ni X.M."/>
            <person name="Zheng M.G."/>
            <person name="Chun Y."/>
            <person name="Qian W.X."/>
        </authorList>
    </citation>
    <scope>NUCLEOTIDE SEQUENCE</scope>
    <source>
        <strain evidence="2">VB142</strain>
    </source>
</reference>
<dbReference type="AlphaFoldDB" id="A0AAU6Q707"/>
<dbReference type="Pfam" id="PF12802">
    <property type="entry name" value="MarR_2"/>
    <property type="match status" value="1"/>
</dbReference>
<dbReference type="SUPFAM" id="SSF46785">
    <property type="entry name" value="Winged helix' DNA-binding domain"/>
    <property type="match status" value="1"/>
</dbReference>
<dbReference type="InterPro" id="IPR036388">
    <property type="entry name" value="WH-like_DNA-bd_sf"/>
</dbReference>
<dbReference type="PANTHER" id="PTHR33164">
    <property type="entry name" value="TRANSCRIPTIONAL REGULATOR, MARR FAMILY"/>
    <property type="match status" value="1"/>
</dbReference>
<sequence length="158" mass="18165">MTPTSHTLNDEAIVRFLGGLWRLNRRMKHDVSPLMEMHGLDMRRFFILFNVRKGTVYPKELSETLQIPSTLLSRYLDQLVKQGLLERQIDERDSRRTRLNVTAAGQSTFQAVVDDIKAYTSQRLVHLQPEQLFAMLDAMDMLTSLPGIAHPTAPENDE</sequence>
<accession>A0AAU6Q707</accession>
<dbReference type="PANTHER" id="PTHR33164:SF43">
    <property type="entry name" value="HTH-TYPE TRANSCRIPTIONAL REPRESSOR YETL"/>
    <property type="match status" value="1"/>
</dbReference>
<dbReference type="RefSeq" id="WP_339097384.1">
    <property type="nucleotide sequence ID" value="NZ_CP149783.1"/>
</dbReference>
<evidence type="ECO:0000313" key="2">
    <source>
        <dbReference type="EMBL" id="WYF45998.1"/>
    </source>
</evidence>
<name>A0AAU6Q707_9DEIO</name>
<dbReference type="SMART" id="SM00347">
    <property type="entry name" value="HTH_MARR"/>
    <property type="match status" value="1"/>
</dbReference>
<evidence type="ECO:0000259" key="1">
    <source>
        <dbReference type="PROSITE" id="PS50995"/>
    </source>
</evidence>
<feature type="domain" description="HTH marR-type" evidence="1">
    <location>
        <begin position="13"/>
        <end position="144"/>
    </location>
</feature>
<dbReference type="InterPro" id="IPR011991">
    <property type="entry name" value="ArsR-like_HTH"/>
</dbReference>
<dbReference type="InterPro" id="IPR000835">
    <property type="entry name" value="HTH_MarR-typ"/>
</dbReference>
<dbReference type="PRINTS" id="PR00598">
    <property type="entry name" value="HTHMARR"/>
</dbReference>
<dbReference type="GO" id="GO:0006950">
    <property type="term" value="P:response to stress"/>
    <property type="evidence" value="ECO:0007669"/>
    <property type="project" value="TreeGrafter"/>
</dbReference>
<proteinExistence type="predicted"/>
<organism evidence="2">
    <name type="scientific">Deinococcus sp. VB142</name>
    <dbReference type="NCBI Taxonomy" id="3112952"/>
    <lineage>
        <taxon>Bacteria</taxon>
        <taxon>Thermotogati</taxon>
        <taxon>Deinococcota</taxon>
        <taxon>Deinococci</taxon>
        <taxon>Deinococcales</taxon>
        <taxon>Deinococcaceae</taxon>
        <taxon>Deinococcus</taxon>
    </lineage>
</organism>
<dbReference type="GO" id="GO:0003700">
    <property type="term" value="F:DNA-binding transcription factor activity"/>
    <property type="evidence" value="ECO:0007669"/>
    <property type="project" value="InterPro"/>
</dbReference>
<protein>
    <submittedName>
        <fullName evidence="2">MarR family transcriptional regulator</fullName>
    </submittedName>
</protein>
<dbReference type="EMBL" id="CP149783">
    <property type="protein sequence ID" value="WYF45998.1"/>
    <property type="molecule type" value="Genomic_DNA"/>
</dbReference>